<dbReference type="InterPro" id="IPR002347">
    <property type="entry name" value="SDR_fam"/>
</dbReference>
<name>A0AAW2Y2T1_9LAMI</name>
<dbReference type="PANTHER" id="PTHR43180">
    <property type="entry name" value="3-OXOACYL-(ACYL-CARRIER-PROTEIN) REDUCTASE (AFU_ORTHOLOGUE AFUA_6G11210)"/>
    <property type="match status" value="1"/>
</dbReference>
<evidence type="ECO:0000256" key="2">
    <source>
        <dbReference type="ARBA" id="ARBA00023002"/>
    </source>
</evidence>
<dbReference type="SUPFAM" id="SSF51735">
    <property type="entry name" value="NAD(P)-binding Rossmann-fold domains"/>
    <property type="match status" value="1"/>
</dbReference>
<dbReference type="PRINTS" id="PR00081">
    <property type="entry name" value="GDHRDH"/>
</dbReference>
<reference evidence="3" key="2">
    <citation type="journal article" date="2024" name="Plant">
        <title>Genomic evolution and insights into agronomic trait innovations of Sesamum species.</title>
        <authorList>
            <person name="Miao H."/>
            <person name="Wang L."/>
            <person name="Qu L."/>
            <person name="Liu H."/>
            <person name="Sun Y."/>
            <person name="Le M."/>
            <person name="Wang Q."/>
            <person name="Wei S."/>
            <person name="Zheng Y."/>
            <person name="Lin W."/>
            <person name="Duan Y."/>
            <person name="Cao H."/>
            <person name="Xiong S."/>
            <person name="Wang X."/>
            <person name="Wei L."/>
            <person name="Li C."/>
            <person name="Ma Q."/>
            <person name="Ju M."/>
            <person name="Zhao R."/>
            <person name="Li G."/>
            <person name="Mu C."/>
            <person name="Tian Q."/>
            <person name="Mei H."/>
            <person name="Zhang T."/>
            <person name="Gao T."/>
            <person name="Zhang H."/>
        </authorList>
    </citation>
    <scope>NUCLEOTIDE SEQUENCE</scope>
    <source>
        <strain evidence="3">KEN1</strain>
    </source>
</reference>
<protein>
    <submittedName>
        <fullName evidence="3">Momilactone A synthase</fullName>
    </submittedName>
</protein>
<organism evidence="3">
    <name type="scientific">Sesamum latifolium</name>
    <dbReference type="NCBI Taxonomy" id="2727402"/>
    <lineage>
        <taxon>Eukaryota</taxon>
        <taxon>Viridiplantae</taxon>
        <taxon>Streptophyta</taxon>
        <taxon>Embryophyta</taxon>
        <taxon>Tracheophyta</taxon>
        <taxon>Spermatophyta</taxon>
        <taxon>Magnoliopsida</taxon>
        <taxon>eudicotyledons</taxon>
        <taxon>Gunneridae</taxon>
        <taxon>Pentapetalae</taxon>
        <taxon>asterids</taxon>
        <taxon>lamiids</taxon>
        <taxon>Lamiales</taxon>
        <taxon>Pedaliaceae</taxon>
        <taxon>Sesamum</taxon>
    </lineage>
</organism>
<dbReference type="Gene3D" id="3.40.50.720">
    <property type="entry name" value="NAD(P)-binding Rossmann-like Domain"/>
    <property type="match status" value="1"/>
</dbReference>
<sequence length="130" mass="14146">MFNNAGILDPVIPDVLNYSQADFEHVLRVNVVGAFLGTKHAARFMKQAKRGSIINTGSVCSVMGGVATHGYASSKHAVVGLTRNTTVELGRDGIRVNCVSPYAFPSATLRGCWGGRRMIRWMTLLPILRE</sequence>
<keyword evidence="2" id="KW-0560">Oxidoreductase</keyword>
<proteinExistence type="inferred from homology"/>
<comment type="caution">
    <text evidence="3">The sequence shown here is derived from an EMBL/GenBank/DDBJ whole genome shotgun (WGS) entry which is preliminary data.</text>
</comment>
<dbReference type="AlphaFoldDB" id="A0AAW2Y2T1"/>
<reference evidence="3" key="1">
    <citation type="submission" date="2020-06" db="EMBL/GenBank/DDBJ databases">
        <authorList>
            <person name="Li T."/>
            <person name="Hu X."/>
            <person name="Zhang T."/>
            <person name="Song X."/>
            <person name="Zhang H."/>
            <person name="Dai N."/>
            <person name="Sheng W."/>
            <person name="Hou X."/>
            <person name="Wei L."/>
        </authorList>
    </citation>
    <scope>NUCLEOTIDE SEQUENCE</scope>
    <source>
        <strain evidence="3">KEN1</strain>
        <tissue evidence="3">Leaf</tissue>
    </source>
</reference>
<dbReference type="EMBL" id="JACGWN010000002">
    <property type="protein sequence ID" value="KAL0460019.1"/>
    <property type="molecule type" value="Genomic_DNA"/>
</dbReference>
<dbReference type="PANTHER" id="PTHR43180:SF30">
    <property type="entry name" value="MOMILACTONE A SYNTHASE"/>
    <property type="match status" value="1"/>
</dbReference>
<comment type="similarity">
    <text evidence="1">Belongs to the short-chain dehydrogenases/reductases (SDR) family.</text>
</comment>
<gene>
    <name evidence="3" type="ORF">Slati_0629100</name>
</gene>
<accession>A0AAW2Y2T1</accession>
<evidence type="ECO:0000256" key="1">
    <source>
        <dbReference type="ARBA" id="ARBA00006484"/>
    </source>
</evidence>
<dbReference type="InterPro" id="IPR036291">
    <property type="entry name" value="NAD(P)-bd_dom_sf"/>
</dbReference>
<evidence type="ECO:0000313" key="3">
    <source>
        <dbReference type="EMBL" id="KAL0460019.1"/>
    </source>
</evidence>
<dbReference type="Pfam" id="PF00106">
    <property type="entry name" value="adh_short"/>
    <property type="match status" value="1"/>
</dbReference>
<dbReference type="GO" id="GO:0016491">
    <property type="term" value="F:oxidoreductase activity"/>
    <property type="evidence" value="ECO:0007669"/>
    <property type="project" value="UniProtKB-KW"/>
</dbReference>